<keyword evidence="1" id="KW-0808">Transferase</keyword>
<feature type="binding site" evidence="2">
    <location>
        <position position="12"/>
    </location>
    <ligand>
        <name>Zn(2+)</name>
        <dbReference type="ChEBI" id="CHEBI:29105"/>
        <label>1</label>
    </ligand>
</feature>
<evidence type="ECO:0000313" key="5">
    <source>
        <dbReference type="EMBL" id="MBT4870046.1"/>
    </source>
</evidence>
<sequence>MVNKNPKVCEICGKKSAIALLYGPHYYCEKHFTKFFDNRVKKTIRKYELFKRGEKILVALSGGKDSTVVLYLLQKYYSKAHDIEALIIDEGVKGYREKSINLAVNNCKKWGIKHHLISFEKEFGITNDNLMPVLEQNSKLGGTCAFCGTLRRNIMNKYAKKFGADKLVTGHNLDDDVQSFVMNVFNNDFDRMKRMGATAGIIEHRGFVKRVKPLYQTPEKEIIAYCAYNNLKHYNKECCPYSWTAKRNEFREMLNTFENRFPGTQYSILRFYEQLKKELKLDKTKTKKMENSLHECKQCGEPTEKEFCKACELIEKIKSEKIKIKNKKLKTKKKKQITTSKKYNKSLTCATTKGK</sequence>
<dbReference type="GO" id="GO:0046872">
    <property type="term" value="F:metal ion binding"/>
    <property type="evidence" value="ECO:0007669"/>
    <property type="project" value="UniProtKB-KW"/>
</dbReference>
<feature type="binding site" evidence="2">
    <location>
        <position position="31"/>
    </location>
    <ligand>
        <name>Zn(2+)</name>
        <dbReference type="ChEBI" id="CHEBI:29105"/>
        <label>1</label>
    </ligand>
</feature>
<dbReference type="PANTHER" id="PTHR11807">
    <property type="entry name" value="ATPASES OF THE PP SUPERFAMILY-RELATED"/>
    <property type="match status" value="1"/>
</dbReference>
<feature type="binding site" evidence="2">
    <location>
        <position position="28"/>
    </location>
    <ligand>
        <name>Zn(2+)</name>
        <dbReference type="ChEBI" id="CHEBI:29105"/>
        <label>1</label>
    </ligand>
</feature>
<keyword evidence="2" id="KW-0479">Metal-binding</keyword>
<proteinExistence type="predicted"/>
<dbReference type="InterPro" id="IPR000541">
    <property type="entry name" value="Ncs6/Tuc1/Ctu1"/>
</dbReference>
<keyword evidence="2" id="KW-0862">Zinc</keyword>
<evidence type="ECO:0000256" key="2">
    <source>
        <dbReference type="PIRSR" id="PIRSR004976-50"/>
    </source>
</evidence>
<dbReference type="EMBL" id="JABJNZ010000012">
    <property type="protein sequence ID" value="MBT4870046.1"/>
    <property type="molecule type" value="Genomic_DNA"/>
</dbReference>
<feature type="binding site" evidence="3">
    <location>
        <position position="88"/>
    </location>
    <ligand>
        <name>ATP</name>
        <dbReference type="ChEBI" id="CHEBI:30616"/>
    </ligand>
</feature>
<dbReference type="GO" id="GO:0002144">
    <property type="term" value="C:cytosolic tRNA wobble base thiouridylase complex"/>
    <property type="evidence" value="ECO:0007669"/>
    <property type="project" value="TreeGrafter"/>
</dbReference>
<keyword evidence="3" id="KW-0547">Nucleotide-binding</keyword>
<evidence type="ECO:0000256" key="1">
    <source>
        <dbReference type="ARBA" id="ARBA00022679"/>
    </source>
</evidence>
<feature type="binding site" evidence="3">
    <location>
        <begin position="59"/>
        <end position="61"/>
    </location>
    <ligand>
        <name>ATP</name>
        <dbReference type="ChEBI" id="CHEBI:30616"/>
    </ligand>
</feature>
<accession>A0A8T5GET2</accession>
<dbReference type="PANTHER" id="PTHR11807:SF12">
    <property type="entry name" value="CYTOPLASMIC TRNA 2-THIOLATION PROTEIN 1"/>
    <property type="match status" value="1"/>
</dbReference>
<dbReference type="AlphaFoldDB" id="A0A8T5GET2"/>
<dbReference type="SUPFAM" id="SSF52402">
    <property type="entry name" value="Adenine nucleotide alpha hydrolases-like"/>
    <property type="match status" value="1"/>
</dbReference>
<evidence type="ECO:0000256" key="3">
    <source>
        <dbReference type="PIRSR" id="PIRSR004976-51"/>
    </source>
</evidence>
<feature type="binding site" evidence="2">
    <location>
        <position position="299"/>
    </location>
    <ligand>
        <name>Zn(2+)</name>
        <dbReference type="ChEBI" id="CHEBI:29105"/>
        <label>2</label>
    </ligand>
</feature>
<dbReference type="InterPro" id="IPR011063">
    <property type="entry name" value="TilS/TtcA_N"/>
</dbReference>
<evidence type="ECO:0000259" key="4">
    <source>
        <dbReference type="Pfam" id="PF01171"/>
    </source>
</evidence>
<keyword evidence="3" id="KW-0067">ATP-binding</keyword>
<dbReference type="InterPro" id="IPR014729">
    <property type="entry name" value="Rossmann-like_a/b/a_fold"/>
</dbReference>
<feature type="binding site" evidence="2">
    <location>
        <position position="308"/>
    </location>
    <ligand>
        <name>Zn(2+)</name>
        <dbReference type="ChEBI" id="CHEBI:29105"/>
        <label>2</label>
    </ligand>
</feature>
<evidence type="ECO:0000313" key="6">
    <source>
        <dbReference type="Proteomes" id="UP000722459"/>
    </source>
</evidence>
<dbReference type="Pfam" id="PF01171">
    <property type="entry name" value="ATP_bind_3"/>
    <property type="match status" value="1"/>
</dbReference>
<name>A0A8T5GET2_9ARCH</name>
<feature type="domain" description="tRNA(Ile)-lysidine/2-thiocytidine synthase N-terminal" evidence="4">
    <location>
        <begin position="55"/>
        <end position="251"/>
    </location>
</feature>
<dbReference type="GO" id="GO:0002143">
    <property type="term" value="P:tRNA wobble position uridine thiolation"/>
    <property type="evidence" value="ECO:0007669"/>
    <property type="project" value="TreeGrafter"/>
</dbReference>
<dbReference type="NCBIfam" id="TIGR00269">
    <property type="entry name" value="TIGR00269 family protein"/>
    <property type="match status" value="1"/>
</dbReference>
<comment type="caution">
    <text evidence="5">The sequence shown here is derived from an EMBL/GenBank/DDBJ whole genome shotgun (WGS) entry which is preliminary data.</text>
</comment>
<dbReference type="PIRSF" id="PIRSF004976">
    <property type="entry name" value="ATPase_YdaO"/>
    <property type="match status" value="1"/>
</dbReference>
<gene>
    <name evidence="5" type="ORF">HON47_00535</name>
</gene>
<organism evidence="5 6">
    <name type="scientific">Candidatus Iainarchaeum sp</name>
    <dbReference type="NCBI Taxonomy" id="3101447"/>
    <lineage>
        <taxon>Archaea</taxon>
        <taxon>Candidatus Iainarchaeota</taxon>
        <taxon>Candidatus Iainarchaeia</taxon>
        <taxon>Candidatus Iainarchaeales</taxon>
        <taxon>Candidatus Iainarchaeaceae</taxon>
        <taxon>Candidatus Iainarchaeum</taxon>
    </lineage>
</organism>
<dbReference type="GO" id="GO:0016740">
    <property type="term" value="F:transferase activity"/>
    <property type="evidence" value="ECO:0007669"/>
    <property type="project" value="UniProtKB-KW"/>
</dbReference>
<dbReference type="Proteomes" id="UP000722459">
    <property type="component" value="Unassembled WGS sequence"/>
</dbReference>
<dbReference type="Gene3D" id="3.40.50.620">
    <property type="entry name" value="HUPs"/>
    <property type="match status" value="1"/>
</dbReference>
<protein>
    <submittedName>
        <fullName evidence="5">TIGR00269 family protein</fullName>
    </submittedName>
</protein>
<dbReference type="InterPro" id="IPR035107">
    <property type="entry name" value="tRNA_thiolation_TtcA_Ctu1"/>
</dbReference>
<feature type="binding site" evidence="2">
    <location>
        <position position="296"/>
    </location>
    <ligand>
        <name>Zn(2+)</name>
        <dbReference type="ChEBI" id="CHEBI:29105"/>
        <label>2</label>
    </ligand>
</feature>
<feature type="binding site" evidence="3">
    <location>
        <position position="175"/>
    </location>
    <ligand>
        <name>ATP</name>
        <dbReference type="ChEBI" id="CHEBI:30616"/>
    </ligand>
</feature>
<feature type="binding site" evidence="2">
    <location>
        <position position="9"/>
    </location>
    <ligand>
        <name>Zn(2+)</name>
        <dbReference type="ChEBI" id="CHEBI:29105"/>
        <label>1</label>
    </ligand>
</feature>
<feature type="binding site" evidence="3">
    <location>
        <position position="170"/>
    </location>
    <ligand>
        <name>ATP</name>
        <dbReference type="ChEBI" id="CHEBI:30616"/>
    </ligand>
</feature>
<dbReference type="GO" id="GO:0005524">
    <property type="term" value="F:ATP binding"/>
    <property type="evidence" value="ECO:0007669"/>
    <property type="project" value="UniProtKB-KW"/>
</dbReference>
<feature type="binding site" evidence="3">
    <location>
        <position position="65"/>
    </location>
    <ligand>
        <name>ATP</name>
        <dbReference type="ChEBI" id="CHEBI:30616"/>
    </ligand>
</feature>
<feature type="binding site" evidence="2">
    <location>
        <position position="311"/>
    </location>
    <ligand>
        <name>Zn(2+)</name>
        <dbReference type="ChEBI" id="CHEBI:29105"/>
        <label>2</label>
    </ligand>
</feature>
<dbReference type="GO" id="GO:0000049">
    <property type="term" value="F:tRNA binding"/>
    <property type="evidence" value="ECO:0007669"/>
    <property type="project" value="InterPro"/>
</dbReference>
<reference evidence="5" key="1">
    <citation type="journal article" date="2021" name="ISME J.">
        <title>Mercury methylation by metabolically versatile and cosmopolitan marine bacteria.</title>
        <authorList>
            <person name="Lin H."/>
            <person name="Ascher D.B."/>
            <person name="Myung Y."/>
            <person name="Lamborg C.H."/>
            <person name="Hallam S.J."/>
            <person name="Gionfriddo C.M."/>
            <person name="Holt K.E."/>
            <person name="Moreau J.W."/>
        </authorList>
    </citation>
    <scope>NUCLEOTIDE SEQUENCE</scope>
    <source>
        <strain evidence="5">SI075_bin30</strain>
    </source>
</reference>